<keyword evidence="6 11" id="KW-1133">Transmembrane helix</keyword>
<keyword evidence="7" id="KW-0406">Ion transport</keyword>
<evidence type="ECO:0000256" key="6">
    <source>
        <dbReference type="ARBA" id="ARBA00022989"/>
    </source>
</evidence>
<keyword evidence="5" id="KW-0851">Voltage-gated channel</keyword>
<feature type="transmembrane region" description="Helical" evidence="11">
    <location>
        <begin position="31"/>
        <end position="48"/>
    </location>
</feature>
<evidence type="ECO:0000256" key="11">
    <source>
        <dbReference type="SAM" id="Phobius"/>
    </source>
</evidence>
<comment type="subcellular location">
    <subcellularLocation>
        <location evidence="1">Membrane</location>
        <topology evidence="1">Multi-pass membrane protein</topology>
    </subcellularLocation>
</comment>
<evidence type="ECO:0000256" key="1">
    <source>
        <dbReference type="ARBA" id="ARBA00004141"/>
    </source>
</evidence>
<evidence type="ECO:0000259" key="12">
    <source>
        <dbReference type="Pfam" id="PF00520"/>
    </source>
</evidence>
<evidence type="ECO:0000313" key="14">
    <source>
        <dbReference type="Proteomes" id="UP000694001"/>
    </source>
</evidence>
<sequence>MQDVLTEWDAHSRDLRARVARFILAEPTQRVIIGLILANAVTLGLETAPSIMARWGGLLVALDTLFLVLFTVEICLRIFAFRGRFFRDPWGLFDFAVVAIAWLPATGPLSVLRALRVLRILRLVSMLPRLRIVVEAMLHAIPGIGAVALLLVIVYYVCAVIATKLFGPSHPQFFGTIGESMYSLFQIMTLESWSMGIVRPVMEASPQAWLFFVPFILITTFVVLNLFIGIIVESIQTLRKQHDEAEEARDAALAAATSAARAEHHADAETILGELRALRAEVAGLKAALART</sequence>
<evidence type="ECO:0000256" key="2">
    <source>
        <dbReference type="ARBA" id="ARBA00022448"/>
    </source>
</evidence>
<gene>
    <name evidence="13" type="ORF">KO353_08255</name>
</gene>
<evidence type="ECO:0000313" key="13">
    <source>
        <dbReference type="EMBL" id="QXM23344.1"/>
    </source>
</evidence>
<evidence type="ECO:0000256" key="5">
    <source>
        <dbReference type="ARBA" id="ARBA00022882"/>
    </source>
</evidence>
<dbReference type="GO" id="GO:0008331">
    <property type="term" value="F:high voltage-gated calcium channel activity"/>
    <property type="evidence" value="ECO:0007669"/>
    <property type="project" value="TreeGrafter"/>
</dbReference>
<dbReference type="PANTHER" id="PTHR45628">
    <property type="entry name" value="VOLTAGE-DEPENDENT CALCIUM CHANNEL TYPE A SUBUNIT ALPHA-1"/>
    <property type="match status" value="1"/>
</dbReference>
<dbReference type="RefSeq" id="WP_218284204.1">
    <property type="nucleotide sequence ID" value="NZ_CP076448.1"/>
</dbReference>
<feature type="transmembrane region" description="Helical" evidence="11">
    <location>
        <begin position="92"/>
        <end position="115"/>
    </location>
</feature>
<dbReference type="AlphaFoldDB" id="A0A975U091"/>
<keyword evidence="10" id="KW-0407">Ion channel</keyword>
<dbReference type="InterPro" id="IPR005821">
    <property type="entry name" value="Ion_trans_dom"/>
</dbReference>
<feature type="transmembrane region" description="Helical" evidence="11">
    <location>
        <begin position="208"/>
        <end position="232"/>
    </location>
</feature>
<organism evidence="13 14">
    <name type="scientific">Elioraea tepida</name>
    <dbReference type="NCBI Taxonomy" id="2843330"/>
    <lineage>
        <taxon>Bacteria</taxon>
        <taxon>Pseudomonadati</taxon>
        <taxon>Pseudomonadota</taxon>
        <taxon>Alphaproteobacteria</taxon>
        <taxon>Acetobacterales</taxon>
        <taxon>Elioraeaceae</taxon>
        <taxon>Elioraea</taxon>
    </lineage>
</organism>
<dbReference type="Proteomes" id="UP000694001">
    <property type="component" value="Chromosome"/>
</dbReference>
<evidence type="ECO:0000256" key="4">
    <source>
        <dbReference type="ARBA" id="ARBA00022837"/>
    </source>
</evidence>
<dbReference type="Pfam" id="PF00520">
    <property type="entry name" value="Ion_trans"/>
    <property type="match status" value="1"/>
</dbReference>
<dbReference type="InterPro" id="IPR050599">
    <property type="entry name" value="VDCC_alpha-1_subunit"/>
</dbReference>
<feature type="domain" description="Ion transport" evidence="12">
    <location>
        <begin position="30"/>
        <end position="241"/>
    </location>
</feature>
<keyword evidence="4" id="KW-0106">Calcium</keyword>
<reference evidence="13" key="1">
    <citation type="submission" date="2021-06" db="EMBL/GenBank/DDBJ databases">
        <title>Elioraea tepida, sp. nov., a moderately thermophilic aerobic anoxygenic phototrophic bacterium isolated from an alkaline siliceous hot spring mat community in Yellowstone National Park, WY, USA.</title>
        <authorList>
            <person name="Saini M.K."/>
            <person name="Yoshida S."/>
            <person name="Sebastian A."/>
            <person name="Hirose S."/>
            <person name="Hara E."/>
            <person name="Tamaki H."/>
            <person name="Soulier N.T."/>
            <person name="Albert I."/>
            <person name="Hanada S."/>
            <person name="Bryant D.A."/>
            <person name="Tank M."/>
        </authorList>
    </citation>
    <scope>NUCLEOTIDE SEQUENCE</scope>
    <source>
        <strain evidence="13">MS-P2</strain>
    </source>
</reference>
<evidence type="ECO:0000256" key="9">
    <source>
        <dbReference type="ARBA" id="ARBA00023180"/>
    </source>
</evidence>
<feature type="transmembrane region" description="Helical" evidence="11">
    <location>
        <begin position="136"/>
        <end position="162"/>
    </location>
</feature>
<evidence type="ECO:0000256" key="8">
    <source>
        <dbReference type="ARBA" id="ARBA00023136"/>
    </source>
</evidence>
<protein>
    <submittedName>
        <fullName evidence="13">Ion transporter</fullName>
    </submittedName>
</protein>
<evidence type="ECO:0000256" key="10">
    <source>
        <dbReference type="ARBA" id="ARBA00023303"/>
    </source>
</evidence>
<proteinExistence type="predicted"/>
<dbReference type="PANTHER" id="PTHR45628:SF7">
    <property type="entry name" value="VOLTAGE-DEPENDENT CALCIUM CHANNEL TYPE A SUBUNIT ALPHA-1"/>
    <property type="match status" value="1"/>
</dbReference>
<keyword evidence="2" id="KW-0813">Transport</keyword>
<evidence type="ECO:0000256" key="7">
    <source>
        <dbReference type="ARBA" id="ARBA00023065"/>
    </source>
</evidence>
<keyword evidence="9" id="KW-0325">Glycoprotein</keyword>
<keyword evidence="3 11" id="KW-0812">Transmembrane</keyword>
<dbReference type="GO" id="GO:0098703">
    <property type="term" value="P:calcium ion import across plasma membrane"/>
    <property type="evidence" value="ECO:0007669"/>
    <property type="project" value="TreeGrafter"/>
</dbReference>
<feature type="transmembrane region" description="Helical" evidence="11">
    <location>
        <begin position="55"/>
        <end position="80"/>
    </location>
</feature>
<dbReference type="KEGG" id="elio:KO353_08255"/>
<dbReference type="GO" id="GO:0005891">
    <property type="term" value="C:voltage-gated calcium channel complex"/>
    <property type="evidence" value="ECO:0007669"/>
    <property type="project" value="TreeGrafter"/>
</dbReference>
<keyword evidence="14" id="KW-1185">Reference proteome</keyword>
<keyword evidence="8 11" id="KW-0472">Membrane</keyword>
<accession>A0A975U091</accession>
<name>A0A975U091_9PROT</name>
<evidence type="ECO:0000256" key="3">
    <source>
        <dbReference type="ARBA" id="ARBA00022692"/>
    </source>
</evidence>
<dbReference type="EMBL" id="CP076448">
    <property type="protein sequence ID" value="QXM23344.1"/>
    <property type="molecule type" value="Genomic_DNA"/>
</dbReference>